<dbReference type="AlphaFoldDB" id="A0A0K2Y6U0"/>
<evidence type="ECO:0000256" key="5">
    <source>
        <dbReference type="PIRSR" id="PIRSR602678-1"/>
    </source>
</evidence>
<feature type="binding site" evidence="5">
    <location>
        <position position="211"/>
    </location>
    <ligand>
        <name>a divalent metal cation</name>
        <dbReference type="ChEBI" id="CHEBI:60240"/>
        <label>1</label>
    </ligand>
</feature>
<evidence type="ECO:0000256" key="4">
    <source>
        <dbReference type="ARBA" id="ARBA00022723"/>
    </source>
</evidence>
<evidence type="ECO:0000313" key="7">
    <source>
        <dbReference type="Proteomes" id="UP000043437"/>
    </source>
</evidence>
<dbReference type="Proteomes" id="UP000043437">
    <property type="component" value="Unassembled WGS sequence"/>
</dbReference>
<dbReference type="SUPFAM" id="SSF102705">
    <property type="entry name" value="NIF3 (NGG1p interacting factor 3)-like"/>
    <property type="match status" value="1"/>
</dbReference>
<dbReference type="RefSeq" id="WP_082355914.1">
    <property type="nucleotide sequence ID" value="NZ_CDMG01000009.1"/>
</dbReference>
<dbReference type="GeneID" id="82132243"/>
<dbReference type="InterPro" id="IPR036069">
    <property type="entry name" value="DUF34/NIF3_sf"/>
</dbReference>
<evidence type="ECO:0000313" key="6">
    <source>
        <dbReference type="EMBL" id="CRF52845.1"/>
    </source>
</evidence>
<dbReference type="NCBIfam" id="TIGR00486">
    <property type="entry name" value="YbgI_SA1388"/>
    <property type="match status" value="1"/>
</dbReference>
<keyword evidence="4 5" id="KW-0479">Metal-binding</keyword>
<dbReference type="InterPro" id="IPR002678">
    <property type="entry name" value="DUF34/NIF3"/>
</dbReference>
<dbReference type="PANTHER" id="PTHR13799">
    <property type="entry name" value="NGG1 INTERACTING FACTOR 3"/>
    <property type="match status" value="1"/>
</dbReference>
<proteinExistence type="inferred from homology"/>
<reference evidence="7" key="1">
    <citation type="submission" date="2014-12" db="EMBL/GenBank/DDBJ databases">
        <authorList>
            <person name="Jaenicke S."/>
        </authorList>
    </citation>
    <scope>NUCLEOTIDE SEQUENCE [LARGE SCALE GENOMIC DNA]</scope>
</reference>
<evidence type="ECO:0000256" key="3">
    <source>
        <dbReference type="ARBA" id="ARBA00022112"/>
    </source>
</evidence>
<dbReference type="GO" id="GO:0046872">
    <property type="term" value="F:metal ion binding"/>
    <property type="evidence" value="ECO:0007669"/>
    <property type="project" value="UniProtKB-KW"/>
</dbReference>
<dbReference type="FunFam" id="3.40.1390.30:FF:000001">
    <property type="entry name" value="GTP cyclohydrolase 1 type 2"/>
    <property type="match status" value="1"/>
</dbReference>
<dbReference type="Gene3D" id="3.40.1390.30">
    <property type="entry name" value="NIF3 (NGG1p interacting factor 3)-like"/>
    <property type="match status" value="2"/>
</dbReference>
<feature type="binding site" evidence="5">
    <location>
        <position position="64"/>
    </location>
    <ligand>
        <name>a divalent metal cation</name>
        <dbReference type="ChEBI" id="CHEBI:60240"/>
        <label>2</label>
    </ligand>
</feature>
<comment type="similarity">
    <text evidence="1">Belongs to the GTP cyclohydrolase I type 2/NIF3 family.</text>
</comment>
<protein>
    <recommendedName>
        <fullName evidence="3">GTP cyclohydrolase 1 type 2 homolog</fullName>
    </recommendedName>
</protein>
<feature type="binding site" evidence="5">
    <location>
        <position position="215"/>
    </location>
    <ligand>
        <name>a divalent metal cation</name>
        <dbReference type="ChEBI" id="CHEBI:60240"/>
        <label>2</label>
    </ligand>
</feature>
<dbReference type="Pfam" id="PF01784">
    <property type="entry name" value="DUF34_NIF3"/>
    <property type="match status" value="1"/>
</dbReference>
<feature type="binding site" evidence="5">
    <location>
        <position position="102"/>
    </location>
    <ligand>
        <name>a divalent metal cation</name>
        <dbReference type="ChEBI" id="CHEBI:60240"/>
        <label>1</label>
    </ligand>
</feature>
<dbReference type="EMBL" id="CDMG01000009">
    <property type="protein sequence ID" value="CRF52845.1"/>
    <property type="molecule type" value="Genomic_DNA"/>
</dbReference>
<dbReference type="PANTHER" id="PTHR13799:SF14">
    <property type="entry name" value="GTP CYCLOHYDROLASE 1 TYPE 2 HOMOLOG"/>
    <property type="match status" value="1"/>
</dbReference>
<organism evidence="6 7">
    <name type="scientific">Helicobacter ailurogastricus</name>
    <dbReference type="NCBI Taxonomy" id="1578720"/>
    <lineage>
        <taxon>Bacteria</taxon>
        <taxon>Pseudomonadati</taxon>
        <taxon>Campylobacterota</taxon>
        <taxon>Epsilonproteobacteria</taxon>
        <taxon>Campylobacterales</taxon>
        <taxon>Helicobacteraceae</taxon>
        <taxon>Helicobacter</taxon>
    </lineage>
</organism>
<sequence length="251" mass="27822">MLKLNELIAFLEGLSPFSLQESWDNCGLNLGSNNAEYENIAIALELTLELAQELPPKSVVLTHHPLFFKPFKNFNPSLYPANIAALLLQKSCALVALHTNFDKTHLNPHFAKILGLSHTKEEGMALVADTTPISLDHLATQVQERLNLPYVRLADAKTPIERVAVVCGAGCGVLHELKEAPKNLCLITGDIKHHDAMQALSVGVSLLEVPHYESEKFFVPLLKDLLEPYILQSQVKCVKLLDCKNPFMLKV</sequence>
<name>A0A0K2Y6U0_9HELI</name>
<comment type="subunit">
    <text evidence="2">Homohexamer.</text>
</comment>
<evidence type="ECO:0000256" key="1">
    <source>
        <dbReference type="ARBA" id="ARBA00006964"/>
    </source>
</evidence>
<evidence type="ECO:0000256" key="2">
    <source>
        <dbReference type="ARBA" id="ARBA00011643"/>
    </source>
</evidence>
<dbReference type="GO" id="GO:0005737">
    <property type="term" value="C:cytoplasm"/>
    <property type="evidence" value="ECO:0007669"/>
    <property type="project" value="TreeGrafter"/>
</dbReference>
<gene>
    <name evidence="6" type="ORF">HAL07_13100</name>
</gene>
<feature type="binding site" evidence="5">
    <location>
        <position position="63"/>
    </location>
    <ligand>
        <name>a divalent metal cation</name>
        <dbReference type="ChEBI" id="CHEBI:60240"/>
        <label>1</label>
    </ligand>
</feature>
<accession>A0A0K2Y6U0</accession>